<dbReference type="EMBL" id="JACIEH010000002">
    <property type="protein sequence ID" value="MBB4099342.1"/>
    <property type="molecule type" value="Genomic_DNA"/>
</dbReference>
<evidence type="ECO:0000313" key="2">
    <source>
        <dbReference type="EMBL" id="MBB4099342.1"/>
    </source>
</evidence>
<comment type="caution">
    <text evidence="2">The sequence shown here is derived from an EMBL/GenBank/DDBJ whole genome shotgun (WGS) entry which is preliminary data.</text>
</comment>
<name>A0A7W6JTL9_9SPHN</name>
<evidence type="ECO:0000313" key="3">
    <source>
        <dbReference type="Proteomes" id="UP000557392"/>
    </source>
</evidence>
<dbReference type="Proteomes" id="UP000557392">
    <property type="component" value="Unassembled WGS sequence"/>
</dbReference>
<keyword evidence="3" id="KW-1185">Reference proteome</keyword>
<sequence length="211" mass="22855">MPLLAIIVAAVVLIAAIALWPRALPQPESIAATPPRSDVAQLRPVASFASIGDPETRSLALFTEAGRVIQHPRCMNCHPRDDRPTQTDAMRPHVPWVSRGPDDAGEPTLRCSTCHHAANFDASGVPGNPKWKLAPIEMAWQGKSLGEICRQMLDPARSHMDRAALLHHMTEDELVGWAWHPGGKRSPAPGTQAEFGALIKAWLESGARCPA</sequence>
<organism evidence="2 3">
    <name type="scientific">Sphingomonas kyeonggiensis</name>
    <dbReference type="NCBI Taxonomy" id="1268553"/>
    <lineage>
        <taxon>Bacteria</taxon>
        <taxon>Pseudomonadati</taxon>
        <taxon>Pseudomonadota</taxon>
        <taxon>Alphaproteobacteria</taxon>
        <taxon>Sphingomonadales</taxon>
        <taxon>Sphingomonadaceae</taxon>
        <taxon>Sphingomonas</taxon>
    </lineage>
</organism>
<protein>
    <recommendedName>
        <fullName evidence="4">Isoquinoline 1-oxidoreductase subunit</fullName>
    </recommendedName>
</protein>
<evidence type="ECO:0000256" key="1">
    <source>
        <dbReference type="SAM" id="MobiDB-lite"/>
    </source>
</evidence>
<evidence type="ECO:0008006" key="4">
    <source>
        <dbReference type="Google" id="ProtNLM"/>
    </source>
</evidence>
<gene>
    <name evidence="2" type="ORF">GGR46_002906</name>
</gene>
<accession>A0A7W6JTL9</accession>
<dbReference type="AlphaFoldDB" id="A0A7W6JTL9"/>
<dbReference type="RefSeq" id="WP_221262744.1">
    <property type="nucleotide sequence ID" value="NZ_JACIEH010000002.1"/>
</dbReference>
<feature type="region of interest" description="Disordered" evidence="1">
    <location>
        <begin position="75"/>
        <end position="102"/>
    </location>
</feature>
<dbReference type="InterPro" id="IPR036280">
    <property type="entry name" value="Multihaem_cyt_sf"/>
</dbReference>
<proteinExistence type="predicted"/>
<reference evidence="2 3" key="1">
    <citation type="submission" date="2020-08" db="EMBL/GenBank/DDBJ databases">
        <title>Genomic Encyclopedia of Type Strains, Phase IV (KMG-IV): sequencing the most valuable type-strain genomes for metagenomic binning, comparative biology and taxonomic classification.</title>
        <authorList>
            <person name="Goeker M."/>
        </authorList>
    </citation>
    <scope>NUCLEOTIDE SEQUENCE [LARGE SCALE GENOMIC DNA]</scope>
    <source>
        <strain evidence="2 3">DSM 101806</strain>
    </source>
</reference>
<dbReference type="SUPFAM" id="SSF48695">
    <property type="entry name" value="Multiheme cytochromes"/>
    <property type="match status" value="1"/>
</dbReference>